<organism evidence="2 3">
    <name type="scientific">Actinokineospora fastidiosa</name>
    <dbReference type="NCBI Taxonomy" id="1816"/>
    <lineage>
        <taxon>Bacteria</taxon>
        <taxon>Bacillati</taxon>
        <taxon>Actinomycetota</taxon>
        <taxon>Actinomycetes</taxon>
        <taxon>Pseudonocardiales</taxon>
        <taxon>Pseudonocardiaceae</taxon>
        <taxon>Actinokineospora</taxon>
    </lineage>
</organism>
<evidence type="ECO:0000313" key="2">
    <source>
        <dbReference type="EMBL" id="GGS18686.1"/>
    </source>
</evidence>
<keyword evidence="1" id="KW-0812">Transmembrane</keyword>
<reference evidence="2" key="2">
    <citation type="submission" date="2020-09" db="EMBL/GenBank/DDBJ databases">
        <authorList>
            <person name="Sun Q."/>
            <person name="Ohkuma M."/>
        </authorList>
    </citation>
    <scope>NUCLEOTIDE SEQUENCE</scope>
    <source>
        <strain evidence="2">JCM 3276</strain>
    </source>
</reference>
<protein>
    <submittedName>
        <fullName evidence="2">Uncharacterized protein</fullName>
    </submittedName>
</protein>
<feature type="transmembrane region" description="Helical" evidence="1">
    <location>
        <begin position="12"/>
        <end position="32"/>
    </location>
</feature>
<gene>
    <name evidence="2" type="ORF">GCM10010171_09030</name>
</gene>
<evidence type="ECO:0000256" key="1">
    <source>
        <dbReference type="SAM" id="Phobius"/>
    </source>
</evidence>
<keyword evidence="1" id="KW-1133">Transmembrane helix</keyword>
<dbReference type="Pfam" id="PF20079">
    <property type="entry name" value="DUF6474"/>
    <property type="match status" value="1"/>
</dbReference>
<keyword evidence="3" id="KW-1185">Reference proteome</keyword>
<comment type="caution">
    <text evidence="2">The sequence shown here is derived from an EMBL/GenBank/DDBJ whole genome shotgun (WGS) entry which is preliminary data.</text>
</comment>
<dbReference type="InterPro" id="IPR045522">
    <property type="entry name" value="DUF6474"/>
</dbReference>
<dbReference type="AlphaFoldDB" id="A0A918G546"/>
<proteinExistence type="predicted"/>
<evidence type="ECO:0000313" key="3">
    <source>
        <dbReference type="Proteomes" id="UP000660680"/>
    </source>
</evidence>
<dbReference type="RefSeq" id="WP_189208974.1">
    <property type="nucleotide sequence ID" value="NZ_BMRB01000001.1"/>
</dbReference>
<accession>A0A918G546</accession>
<reference evidence="2" key="1">
    <citation type="journal article" date="2014" name="Int. J. Syst. Evol. Microbiol.">
        <title>Complete genome sequence of Corynebacterium casei LMG S-19264T (=DSM 44701T), isolated from a smear-ripened cheese.</title>
        <authorList>
            <consortium name="US DOE Joint Genome Institute (JGI-PGF)"/>
            <person name="Walter F."/>
            <person name="Albersmeier A."/>
            <person name="Kalinowski J."/>
            <person name="Ruckert C."/>
        </authorList>
    </citation>
    <scope>NUCLEOTIDE SEQUENCE</scope>
    <source>
        <strain evidence="2">JCM 3276</strain>
    </source>
</reference>
<dbReference type="EMBL" id="BMRB01000001">
    <property type="protein sequence ID" value="GGS18686.1"/>
    <property type="molecule type" value="Genomic_DNA"/>
</dbReference>
<sequence length="147" mass="16049">MARITPSRARNAIAVAKVIAPALIPVVTPYLIKATGTARERWDRHRARRLGVAVGDLAQYSGHGGALHARISGVATALAEQQSPDRETETRLRQLAAAVRAAERMPASRRRAAHRAVDSELDAIEERLLQRLGVRQPGRTRGLDRAN</sequence>
<dbReference type="Proteomes" id="UP000660680">
    <property type="component" value="Unassembled WGS sequence"/>
</dbReference>
<keyword evidence="1" id="KW-0472">Membrane</keyword>
<name>A0A918G546_9PSEU</name>